<evidence type="ECO:0000313" key="2">
    <source>
        <dbReference type="Proteomes" id="UP000703661"/>
    </source>
</evidence>
<accession>A0A9P6N0Y1</accession>
<dbReference type="Proteomes" id="UP000703661">
    <property type="component" value="Unassembled WGS sequence"/>
</dbReference>
<gene>
    <name evidence="1" type="ORF">BGZ80_005254</name>
</gene>
<dbReference type="AlphaFoldDB" id="A0A9P6N0Y1"/>
<protein>
    <recommendedName>
        <fullName evidence="3">F-box domain-containing protein</fullName>
    </recommendedName>
</protein>
<evidence type="ECO:0000313" key="1">
    <source>
        <dbReference type="EMBL" id="KAG0019798.1"/>
    </source>
</evidence>
<keyword evidence="2" id="KW-1185">Reference proteome</keyword>
<name>A0A9P6N0Y1_9FUNG</name>
<evidence type="ECO:0008006" key="3">
    <source>
        <dbReference type="Google" id="ProtNLM"/>
    </source>
</evidence>
<sequence length="622" mass="71179">MNSGAYGSAIYPAIWTLPVELLTEVAQYIVQVDNLSDYLHFSQTCRCLYATLWLDTAEMWRHIFRTLYDPAAFENTDTAIQMDGIPVWNPSNESNGSHYKLALKGRLQALQELRQIGNRLDEDIVPWKTLPGYGTQRGLEPNTVQCVGVTACGRVPSEMQVAHALWMLARIGAEHVDKNLLWIREVATPKLWAYATYLWFNQKRFQQHIVAGQSFYKLETISELYETLAKIAVIDTCVLSALYRNEYESFRYIRGVLLRHESRTIHSLLKLNRGGITPRLCFPWSMCHVFYMVLFYGPSILAKEVLISPPKMISRQATVDSHELEVILQRAVPTWFNLGSNPENIAPIPLTIPKKTIRLTQQQQPKAGQGMNSLMGGEWTGYYAYSVLVSHNQSDVETDSDGDDDELRTPGVERLIPDLEYAARGLRVDKKMTFRLVDWTNESLKNEGESDRNPLMSDLGEADMPLYLSSEKDADVVNILDEYFRRPSTSDEGNIEIEGAGLDVDDLSDRTHWGYQRIFSGRGHDAIGEFGMRGFVSERSGLVRIVKSYFNPDFQMRVKNRMFFEFGDQPHQLQSDLQGNSVVWYYRGRMGPEGILGLWYDDDVSGPFWMYRVDCLTTRLEK</sequence>
<dbReference type="EMBL" id="JAAAID010000260">
    <property type="protein sequence ID" value="KAG0019798.1"/>
    <property type="molecule type" value="Genomic_DNA"/>
</dbReference>
<organism evidence="1 2">
    <name type="scientific">Entomortierella chlamydospora</name>
    <dbReference type="NCBI Taxonomy" id="101097"/>
    <lineage>
        <taxon>Eukaryota</taxon>
        <taxon>Fungi</taxon>
        <taxon>Fungi incertae sedis</taxon>
        <taxon>Mucoromycota</taxon>
        <taxon>Mortierellomycotina</taxon>
        <taxon>Mortierellomycetes</taxon>
        <taxon>Mortierellales</taxon>
        <taxon>Mortierellaceae</taxon>
        <taxon>Entomortierella</taxon>
    </lineage>
</organism>
<reference evidence="1" key="1">
    <citation type="journal article" date="2020" name="Fungal Divers.">
        <title>Resolving the Mortierellaceae phylogeny through synthesis of multi-gene phylogenetics and phylogenomics.</title>
        <authorList>
            <person name="Vandepol N."/>
            <person name="Liber J."/>
            <person name="Desiro A."/>
            <person name="Na H."/>
            <person name="Kennedy M."/>
            <person name="Barry K."/>
            <person name="Grigoriev I.V."/>
            <person name="Miller A.N."/>
            <person name="O'Donnell K."/>
            <person name="Stajich J.E."/>
            <person name="Bonito G."/>
        </authorList>
    </citation>
    <scope>NUCLEOTIDE SEQUENCE</scope>
    <source>
        <strain evidence="1">NRRL 2769</strain>
    </source>
</reference>
<proteinExistence type="predicted"/>
<comment type="caution">
    <text evidence="1">The sequence shown here is derived from an EMBL/GenBank/DDBJ whole genome shotgun (WGS) entry which is preliminary data.</text>
</comment>